<reference evidence="4" key="1">
    <citation type="journal article" date="2010" name="Mol. Biosyst.">
        <title>Complete genome sequence and comparative analysis of Shewanella violacea, a psychrophilic and piezophilic bacterium from deep sea floor sediments.</title>
        <authorList>
            <person name="Aono E."/>
            <person name="Baba T."/>
            <person name="Ara T."/>
            <person name="Nishi T."/>
            <person name="Nakamichi T."/>
            <person name="Inamoto E."/>
            <person name="Toyonaga H."/>
            <person name="Hasegawa M."/>
            <person name="Takai Y."/>
            <person name="Okumura Y."/>
            <person name="Baba M."/>
            <person name="Tomita M."/>
            <person name="Kato C."/>
            <person name="Oshima T."/>
            <person name="Nakasone K."/>
            <person name="Mori H."/>
        </authorList>
    </citation>
    <scope>NUCLEOTIDE SEQUENCE [LARGE SCALE GENOMIC DNA]</scope>
    <source>
        <strain evidence="4">JCM 10179 / CIP 106290 / LMG 19151 / DSS12</strain>
    </source>
</reference>
<dbReference type="AlphaFoldDB" id="D4ZBE6"/>
<dbReference type="EMBL" id="AP011177">
    <property type="protein sequence ID" value="BAJ03341.1"/>
    <property type="molecule type" value="Genomic_DNA"/>
</dbReference>
<gene>
    <name evidence="3" type="ordered locus">SVI_3370</name>
</gene>
<dbReference type="Proteomes" id="UP000002350">
    <property type="component" value="Chromosome"/>
</dbReference>
<dbReference type="HOGENOM" id="CLU_1244632_0_0_6"/>
<dbReference type="GO" id="GO:0003796">
    <property type="term" value="F:lysozyme activity"/>
    <property type="evidence" value="ECO:0007669"/>
    <property type="project" value="InterPro"/>
</dbReference>
<proteinExistence type="predicted"/>
<dbReference type="KEGG" id="svo:SVI_3370"/>
<dbReference type="InterPro" id="IPR023347">
    <property type="entry name" value="Lysozyme_dom_sf"/>
</dbReference>
<name>D4ZBE6_SHEVD</name>
<dbReference type="GO" id="GO:0042742">
    <property type="term" value="P:defense response to bacterium"/>
    <property type="evidence" value="ECO:0007669"/>
    <property type="project" value="UniProtKB-KW"/>
</dbReference>
<dbReference type="GO" id="GO:0031640">
    <property type="term" value="P:killing of cells of another organism"/>
    <property type="evidence" value="ECO:0007669"/>
    <property type="project" value="UniProtKB-KW"/>
</dbReference>
<evidence type="ECO:0000256" key="2">
    <source>
        <dbReference type="ARBA" id="ARBA00022638"/>
    </source>
</evidence>
<keyword evidence="1" id="KW-0929">Antimicrobial</keyword>
<dbReference type="InterPro" id="IPR023346">
    <property type="entry name" value="Lysozyme-like_dom_sf"/>
</dbReference>
<dbReference type="RefSeq" id="WP_013052636.1">
    <property type="nucleotide sequence ID" value="NC_014012.1"/>
</dbReference>
<evidence type="ECO:0000313" key="4">
    <source>
        <dbReference type="Proteomes" id="UP000002350"/>
    </source>
</evidence>
<dbReference type="Gene3D" id="1.10.530.40">
    <property type="match status" value="1"/>
</dbReference>
<keyword evidence="4" id="KW-1185">Reference proteome</keyword>
<organism evidence="3 4">
    <name type="scientific">Shewanella violacea (strain JCM 10179 / CIP 106290 / LMG 19151 / DSS12)</name>
    <dbReference type="NCBI Taxonomy" id="637905"/>
    <lineage>
        <taxon>Bacteria</taxon>
        <taxon>Pseudomonadati</taxon>
        <taxon>Pseudomonadota</taxon>
        <taxon>Gammaproteobacteria</taxon>
        <taxon>Alteromonadales</taxon>
        <taxon>Shewanellaceae</taxon>
        <taxon>Shewanella</taxon>
    </lineage>
</organism>
<protein>
    <submittedName>
        <fullName evidence="3">Uncharacterized protein</fullName>
    </submittedName>
</protein>
<dbReference type="SUPFAM" id="SSF53955">
    <property type="entry name" value="Lysozyme-like"/>
    <property type="match status" value="1"/>
</dbReference>
<sequence length="222" mass="24822">MIKLHGLSDAEYIRLRYEFIKLFEGSTTKVYDDGIGLPTIGIGFNLQLEENLEALLKEGFGVNSINMGAALIEMNQAISDIETYVQIAKANGTYTASSSTIEMRKILTDHWRTFKSDPNAEFTLTDTLNGATVDDKIANVFDIILNATGANPGYETIISQKMANVGVNKRRDSHIFCALTHPLLTFKLPQLRFVQDNDYDFSSTNPYRCRIDSVLPHNKSLC</sequence>
<evidence type="ECO:0000256" key="1">
    <source>
        <dbReference type="ARBA" id="ARBA00022529"/>
    </source>
</evidence>
<accession>D4ZBE6</accession>
<evidence type="ECO:0000313" key="3">
    <source>
        <dbReference type="EMBL" id="BAJ03341.1"/>
    </source>
</evidence>
<keyword evidence="2" id="KW-0081">Bacteriolytic enzyme</keyword>
<dbReference type="STRING" id="637905.SVI_3370"/>